<dbReference type="PANTHER" id="PTHR43464">
    <property type="entry name" value="METHYLTRANSFERASE"/>
    <property type="match status" value="1"/>
</dbReference>
<dbReference type="STRING" id="886293.Sinac_3903"/>
<keyword evidence="4" id="KW-0689">Ribosomal protein</keyword>
<dbReference type="InterPro" id="IPR029063">
    <property type="entry name" value="SAM-dependent_MTases_sf"/>
</dbReference>
<keyword evidence="4" id="KW-0687">Ribonucleoprotein</keyword>
<name>L0DHH8_SINAD</name>
<dbReference type="GO" id="GO:0032259">
    <property type="term" value="P:methylation"/>
    <property type="evidence" value="ECO:0007669"/>
    <property type="project" value="UniProtKB-KW"/>
</dbReference>
<keyword evidence="3" id="KW-0949">S-adenosyl-L-methionine</keyword>
<dbReference type="GO" id="GO:0008168">
    <property type="term" value="F:methyltransferase activity"/>
    <property type="evidence" value="ECO:0007669"/>
    <property type="project" value="UniProtKB-KW"/>
</dbReference>
<dbReference type="Proteomes" id="UP000010798">
    <property type="component" value="Chromosome"/>
</dbReference>
<dbReference type="GO" id="GO:0005840">
    <property type="term" value="C:ribosome"/>
    <property type="evidence" value="ECO:0007669"/>
    <property type="project" value="UniProtKB-KW"/>
</dbReference>
<evidence type="ECO:0000313" key="5">
    <source>
        <dbReference type="Proteomes" id="UP000010798"/>
    </source>
</evidence>
<dbReference type="KEGG" id="saci:Sinac_3903"/>
<proteinExistence type="predicted"/>
<sequence length="292" mass="33112">MLPEPHSQHASEVGRGDRFEFGKNWANFLSVLDDRRIEQATRSLVTMLGVENLQGKSFLDVGSGSGLFSLAAMRLGATSVHSFDYDPHSIASTREVKRRYFPEAENWTIAQGSVLDRDYLGSLGTYDVVYSWGVLHHTGSMWEALGNVVPLVAPDGRLYIAIYNDQGALSKWWTFLKKTYNRLPRVAQGPFALLVMGPREVAMAGWYIVSGQPMRTIHAWTRYHEQAVNGRGMSRWHNIIDWIGGYPFEVATPEQIVQFYRDRGLVLESPMPPRHRKMGCNEFVLRHVLPSD</sequence>
<evidence type="ECO:0000313" key="4">
    <source>
        <dbReference type="EMBL" id="AGA28131.1"/>
    </source>
</evidence>
<reference evidence="4 5" key="1">
    <citation type="submission" date="2012-02" db="EMBL/GenBank/DDBJ databases">
        <title>Complete sequence of chromosome of Singulisphaera acidiphila DSM 18658.</title>
        <authorList>
            <consortium name="US DOE Joint Genome Institute (JGI-PGF)"/>
            <person name="Lucas S."/>
            <person name="Copeland A."/>
            <person name="Lapidus A."/>
            <person name="Glavina del Rio T."/>
            <person name="Dalin E."/>
            <person name="Tice H."/>
            <person name="Bruce D."/>
            <person name="Goodwin L."/>
            <person name="Pitluck S."/>
            <person name="Peters L."/>
            <person name="Ovchinnikova G."/>
            <person name="Chertkov O."/>
            <person name="Kyrpides N."/>
            <person name="Mavromatis K."/>
            <person name="Ivanova N."/>
            <person name="Brettin T."/>
            <person name="Detter J.C."/>
            <person name="Han C."/>
            <person name="Larimer F."/>
            <person name="Land M."/>
            <person name="Hauser L."/>
            <person name="Markowitz V."/>
            <person name="Cheng J.-F."/>
            <person name="Hugenholtz P."/>
            <person name="Woyke T."/>
            <person name="Wu D."/>
            <person name="Tindall B."/>
            <person name="Pomrenke H."/>
            <person name="Brambilla E."/>
            <person name="Klenk H.-P."/>
            <person name="Eisen J.A."/>
        </authorList>
    </citation>
    <scope>NUCLEOTIDE SEQUENCE [LARGE SCALE GENOMIC DNA]</scope>
    <source>
        <strain evidence="5">ATCC BAA-1392 / DSM 18658 / VKM B-2454 / MOB10</strain>
    </source>
</reference>
<dbReference type="EMBL" id="CP003364">
    <property type="protein sequence ID" value="AGA28131.1"/>
    <property type="molecule type" value="Genomic_DNA"/>
</dbReference>
<protein>
    <submittedName>
        <fullName evidence="4">Ribosomal protein L11 methylase</fullName>
    </submittedName>
</protein>
<dbReference type="Pfam" id="PF13489">
    <property type="entry name" value="Methyltransf_23"/>
    <property type="match status" value="1"/>
</dbReference>
<keyword evidence="1 4" id="KW-0489">Methyltransferase</keyword>
<dbReference type="AlphaFoldDB" id="L0DHH8"/>
<dbReference type="SUPFAM" id="SSF53335">
    <property type="entry name" value="S-adenosyl-L-methionine-dependent methyltransferases"/>
    <property type="match status" value="1"/>
</dbReference>
<dbReference type="OrthoDB" id="3206826at2"/>
<dbReference type="Gene3D" id="3.40.50.150">
    <property type="entry name" value="Vaccinia Virus protein VP39"/>
    <property type="match status" value="1"/>
</dbReference>
<dbReference type="CDD" id="cd02440">
    <property type="entry name" value="AdoMet_MTases"/>
    <property type="match status" value="1"/>
</dbReference>
<evidence type="ECO:0000256" key="2">
    <source>
        <dbReference type="ARBA" id="ARBA00022679"/>
    </source>
</evidence>
<keyword evidence="5" id="KW-1185">Reference proteome</keyword>
<keyword evidence="2" id="KW-0808">Transferase</keyword>
<evidence type="ECO:0000256" key="1">
    <source>
        <dbReference type="ARBA" id="ARBA00022603"/>
    </source>
</evidence>
<dbReference type="eggNOG" id="COG2264">
    <property type="taxonomic scope" value="Bacteria"/>
</dbReference>
<gene>
    <name evidence="4" type="ordered locus">Sinac_3903</name>
</gene>
<organism evidence="4 5">
    <name type="scientific">Singulisphaera acidiphila (strain ATCC BAA-1392 / DSM 18658 / VKM B-2454 / MOB10)</name>
    <dbReference type="NCBI Taxonomy" id="886293"/>
    <lineage>
        <taxon>Bacteria</taxon>
        <taxon>Pseudomonadati</taxon>
        <taxon>Planctomycetota</taxon>
        <taxon>Planctomycetia</taxon>
        <taxon>Isosphaerales</taxon>
        <taxon>Isosphaeraceae</taxon>
        <taxon>Singulisphaera</taxon>
    </lineage>
</organism>
<dbReference type="PANTHER" id="PTHR43464:SF19">
    <property type="entry name" value="UBIQUINONE BIOSYNTHESIS O-METHYLTRANSFERASE, MITOCHONDRIAL"/>
    <property type="match status" value="1"/>
</dbReference>
<dbReference type="HOGENOM" id="CLU_057664_0_0_0"/>
<evidence type="ECO:0000256" key="3">
    <source>
        <dbReference type="ARBA" id="ARBA00022691"/>
    </source>
</evidence>
<accession>L0DHH8</accession>